<dbReference type="PANTHER" id="PTHR43711:SF1">
    <property type="entry name" value="HISTIDINE KINASE 1"/>
    <property type="match status" value="1"/>
</dbReference>
<dbReference type="Gene3D" id="3.30.565.10">
    <property type="entry name" value="Histidine kinase-like ATPase, C-terminal domain"/>
    <property type="match status" value="1"/>
</dbReference>
<dbReference type="RefSeq" id="WP_114984101.1">
    <property type="nucleotide sequence ID" value="NZ_CP027806.1"/>
</dbReference>
<dbReference type="PROSITE" id="PS50109">
    <property type="entry name" value="HIS_KIN"/>
    <property type="match status" value="1"/>
</dbReference>
<dbReference type="Pfam" id="PF00512">
    <property type="entry name" value="HisKA"/>
    <property type="match status" value="1"/>
</dbReference>
<evidence type="ECO:0000259" key="8">
    <source>
        <dbReference type="PROSITE" id="PS50112"/>
    </source>
</evidence>
<dbReference type="SMART" id="SM00388">
    <property type="entry name" value="HisKA"/>
    <property type="match status" value="1"/>
</dbReference>
<dbReference type="InterPro" id="IPR035965">
    <property type="entry name" value="PAS-like_dom_sf"/>
</dbReference>
<dbReference type="InterPro" id="IPR003594">
    <property type="entry name" value="HATPase_dom"/>
</dbReference>
<dbReference type="SUPFAM" id="SSF47384">
    <property type="entry name" value="Homodimeric domain of signal transducing histidine kinase"/>
    <property type="match status" value="1"/>
</dbReference>
<evidence type="ECO:0000256" key="6">
    <source>
        <dbReference type="ARBA" id="ARBA00023012"/>
    </source>
</evidence>
<evidence type="ECO:0000256" key="1">
    <source>
        <dbReference type="ARBA" id="ARBA00000085"/>
    </source>
</evidence>
<dbReference type="InterPro" id="IPR000014">
    <property type="entry name" value="PAS"/>
</dbReference>
<dbReference type="Proteomes" id="UP000254808">
    <property type="component" value="Chromosome"/>
</dbReference>
<proteinExistence type="predicted"/>
<dbReference type="GO" id="GO:0000155">
    <property type="term" value="F:phosphorelay sensor kinase activity"/>
    <property type="evidence" value="ECO:0007669"/>
    <property type="project" value="InterPro"/>
</dbReference>
<dbReference type="CDD" id="cd00130">
    <property type="entry name" value="PAS"/>
    <property type="match status" value="2"/>
</dbReference>
<protein>
    <recommendedName>
        <fullName evidence="2">histidine kinase</fullName>
        <ecNumber evidence="2">2.7.13.3</ecNumber>
    </recommendedName>
</protein>
<evidence type="ECO:0000313" key="9">
    <source>
        <dbReference type="EMBL" id="AXJ00846.1"/>
    </source>
</evidence>
<dbReference type="NCBIfam" id="TIGR00229">
    <property type="entry name" value="sensory_box"/>
    <property type="match status" value="2"/>
</dbReference>
<evidence type="ECO:0000256" key="4">
    <source>
        <dbReference type="ARBA" id="ARBA00022679"/>
    </source>
</evidence>
<dbReference type="PANTHER" id="PTHR43711">
    <property type="entry name" value="TWO-COMPONENT HISTIDINE KINASE"/>
    <property type="match status" value="1"/>
</dbReference>
<dbReference type="Gene3D" id="1.10.287.130">
    <property type="match status" value="1"/>
</dbReference>
<dbReference type="OrthoDB" id="9796457at2"/>
<evidence type="ECO:0000256" key="3">
    <source>
        <dbReference type="ARBA" id="ARBA00022553"/>
    </source>
</evidence>
<dbReference type="PROSITE" id="PS50112">
    <property type="entry name" value="PAS"/>
    <property type="match status" value="2"/>
</dbReference>
<evidence type="ECO:0000259" key="7">
    <source>
        <dbReference type="PROSITE" id="PS50109"/>
    </source>
</evidence>
<dbReference type="CDD" id="cd00082">
    <property type="entry name" value="HisKA"/>
    <property type="match status" value="1"/>
</dbReference>
<dbReference type="InterPro" id="IPR036097">
    <property type="entry name" value="HisK_dim/P_sf"/>
</dbReference>
<dbReference type="InterPro" id="IPR050736">
    <property type="entry name" value="Sensor_HK_Regulatory"/>
</dbReference>
<organism evidence="9 10">
    <name type="scientific">Cyclonatronum proteinivorum</name>
    <dbReference type="NCBI Taxonomy" id="1457365"/>
    <lineage>
        <taxon>Bacteria</taxon>
        <taxon>Pseudomonadati</taxon>
        <taxon>Balneolota</taxon>
        <taxon>Balneolia</taxon>
        <taxon>Balneolales</taxon>
        <taxon>Cyclonatronaceae</taxon>
        <taxon>Cyclonatronum</taxon>
    </lineage>
</organism>
<dbReference type="Gene3D" id="3.30.450.20">
    <property type="entry name" value="PAS domain"/>
    <property type="match status" value="2"/>
</dbReference>
<reference evidence="9 10" key="1">
    <citation type="submission" date="2018-03" db="EMBL/GenBank/DDBJ databases">
        <title>Phenotypic and genomic properties of Cyclonatronum proteinivorum gen. nov., sp. nov., a haloalkaliphilic bacteroidete from soda lakes possessing Na+-translocating rhodopsin.</title>
        <authorList>
            <person name="Toshchakov S.V."/>
            <person name="Korzhenkov A."/>
            <person name="Samarov N.I."/>
            <person name="Kublanov I.V."/>
            <person name="Muntyan M.S."/>
            <person name="Sorokin D.Y."/>
        </authorList>
    </citation>
    <scope>NUCLEOTIDE SEQUENCE [LARGE SCALE GENOMIC DNA]</scope>
    <source>
        <strain evidence="9 10">Omega</strain>
    </source>
</reference>
<dbReference type="Pfam" id="PF13426">
    <property type="entry name" value="PAS_9"/>
    <property type="match status" value="2"/>
</dbReference>
<dbReference type="AlphaFoldDB" id="A0A345UK44"/>
<dbReference type="SUPFAM" id="SSF55785">
    <property type="entry name" value="PYP-like sensor domain (PAS domain)"/>
    <property type="match status" value="2"/>
</dbReference>
<feature type="domain" description="Histidine kinase" evidence="7">
    <location>
        <begin position="453"/>
        <end position="669"/>
    </location>
</feature>
<keyword evidence="3" id="KW-0597">Phosphoprotein</keyword>
<comment type="catalytic activity">
    <reaction evidence="1">
        <text>ATP + protein L-histidine = ADP + protein N-phospho-L-histidine.</text>
        <dbReference type="EC" id="2.7.13.3"/>
    </reaction>
</comment>
<keyword evidence="10" id="KW-1185">Reference proteome</keyword>
<feature type="domain" description="PAS" evidence="8">
    <location>
        <begin position="311"/>
        <end position="356"/>
    </location>
</feature>
<dbReference type="InterPro" id="IPR036890">
    <property type="entry name" value="HATPase_C_sf"/>
</dbReference>
<dbReference type="InterPro" id="IPR004358">
    <property type="entry name" value="Sig_transdc_His_kin-like_C"/>
</dbReference>
<dbReference type="EMBL" id="CP027806">
    <property type="protein sequence ID" value="AXJ00846.1"/>
    <property type="molecule type" value="Genomic_DNA"/>
</dbReference>
<evidence type="ECO:0000313" key="10">
    <source>
        <dbReference type="Proteomes" id="UP000254808"/>
    </source>
</evidence>
<dbReference type="SUPFAM" id="SSF55874">
    <property type="entry name" value="ATPase domain of HSP90 chaperone/DNA topoisomerase II/histidine kinase"/>
    <property type="match status" value="1"/>
</dbReference>
<keyword evidence="6" id="KW-0902">Two-component regulatory system</keyword>
<dbReference type="PRINTS" id="PR00344">
    <property type="entry name" value="BCTRLSENSOR"/>
</dbReference>
<sequence length="669" mass="73330">MITLSSVKVAACKGTIDSITAEYNSAFEVLKNTLCAAELRELEIAMRISLLLGRAQPVCFASGCYEVRSIPLHHQSVPQGLCFVEPVNHAEGAIGHVHGNEPFWCADAEGKVLWANKAAERLVVSGIKIAGKESIVDLQSLKKREPLVLKTTSGLMQLSQVSSEYADFILLTARPYPKASDSQKKLSSVDSFKMGLFCTNESGEIIFVNDTFARFFGYHDASDLGEAVSHIHSLYHLPAERDAFIKLLKEKKQLETVDGEFVKRDGTVFRLHGTVTIHEDEESGEVYLQGAVLASTLNTATEHILLPYLNLFESLPFGVMVCNTKGEIVYVNKGLQDLLETSHDEVAGKTTDDLFERPYNREEGAKERGVKTIFSHTQSKGSHYGRYVFITNSGRRIVAGISSTLVRNIIGISNGMVVLVRDITLKSDEVRQLQLAKQRADEANALKESVLSNLSHETRTPLTSIIGFSSILDQYLKDADPEMADFANNIKRSAEQLLVIINNLLLLAEKELNKSKYPLTPVNITALLDRVLPEIEQQARVSGLSFSFQAAPDLIVNTNAYAVETIVDVLGQNAVKFTEKGHVAFKAGRINGSYIFIECQDTGVGIKPDAIEKIFEPFAQESTGTTRSFGGAGLGLSVSKKLAAVINADIFAVSEKGKGSVFRLLLPVR</sequence>
<dbReference type="InterPro" id="IPR003661">
    <property type="entry name" value="HisK_dim/P_dom"/>
</dbReference>
<name>A0A345UK44_9BACT</name>
<accession>A0A345UK44</accession>
<dbReference type="SMART" id="SM00387">
    <property type="entry name" value="HATPase_c"/>
    <property type="match status" value="1"/>
</dbReference>
<dbReference type="KEGG" id="cprv:CYPRO_1595"/>
<evidence type="ECO:0000256" key="5">
    <source>
        <dbReference type="ARBA" id="ARBA00022777"/>
    </source>
</evidence>
<feature type="domain" description="PAS" evidence="8">
    <location>
        <begin position="181"/>
        <end position="236"/>
    </location>
</feature>
<keyword evidence="5" id="KW-0418">Kinase</keyword>
<dbReference type="Pfam" id="PF02518">
    <property type="entry name" value="HATPase_c"/>
    <property type="match status" value="1"/>
</dbReference>
<evidence type="ECO:0000256" key="2">
    <source>
        <dbReference type="ARBA" id="ARBA00012438"/>
    </source>
</evidence>
<keyword evidence="4" id="KW-0808">Transferase</keyword>
<dbReference type="SMART" id="SM00091">
    <property type="entry name" value="PAS"/>
    <property type="match status" value="3"/>
</dbReference>
<dbReference type="EC" id="2.7.13.3" evidence="2"/>
<dbReference type="InterPro" id="IPR005467">
    <property type="entry name" value="His_kinase_dom"/>
</dbReference>
<gene>
    <name evidence="9" type="ORF">CYPRO_1595</name>
</gene>